<organism evidence="6 7">
    <name type="scientific">Cetraspora pellucida</name>
    <dbReference type="NCBI Taxonomy" id="1433469"/>
    <lineage>
        <taxon>Eukaryota</taxon>
        <taxon>Fungi</taxon>
        <taxon>Fungi incertae sedis</taxon>
        <taxon>Mucoromycota</taxon>
        <taxon>Glomeromycotina</taxon>
        <taxon>Glomeromycetes</taxon>
        <taxon>Diversisporales</taxon>
        <taxon>Gigasporaceae</taxon>
        <taxon>Cetraspora</taxon>
    </lineage>
</organism>
<dbReference type="InterPro" id="IPR027377">
    <property type="entry name" value="ZAR1/RTP1-5-like_Znf-3CxxC"/>
</dbReference>
<dbReference type="OrthoDB" id="10038672at2759"/>
<evidence type="ECO:0000259" key="5">
    <source>
        <dbReference type="SMART" id="SM01328"/>
    </source>
</evidence>
<feature type="compositionally biased region" description="Low complexity" evidence="4">
    <location>
        <begin position="88"/>
        <end position="97"/>
    </location>
</feature>
<comment type="caution">
    <text evidence="6">The sequence shown here is derived from an EMBL/GenBank/DDBJ whole genome shotgun (WGS) entry which is preliminary data.</text>
</comment>
<feature type="domain" description="3CxxC-type" evidence="5">
    <location>
        <begin position="280"/>
        <end position="358"/>
    </location>
</feature>
<feature type="compositionally biased region" description="Polar residues" evidence="4">
    <location>
        <begin position="68"/>
        <end position="81"/>
    </location>
</feature>
<proteinExistence type="predicted"/>
<evidence type="ECO:0000256" key="3">
    <source>
        <dbReference type="ARBA" id="ARBA00022833"/>
    </source>
</evidence>
<keyword evidence="1" id="KW-0479">Metal-binding</keyword>
<gene>
    <name evidence="6" type="ORF">CPELLU_LOCUS1414</name>
</gene>
<keyword evidence="2" id="KW-0863">Zinc-finger</keyword>
<evidence type="ECO:0000313" key="6">
    <source>
        <dbReference type="EMBL" id="CAG8478679.1"/>
    </source>
</evidence>
<protein>
    <submittedName>
        <fullName evidence="6">6513_t:CDS:1</fullName>
    </submittedName>
</protein>
<reference evidence="6" key="1">
    <citation type="submission" date="2021-06" db="EMBL/GenBank/DDBJ databases">
        <authorList>
            <person name="Kallberg Y."/>
            <person name="Tangrot J."/>
            <person name="Rosling A."/>
        </authorList>
    </citation>
    <scope>NUCLEOTIDE SEQUENCE</scope>
    <source>
        <strain evidence="6">FL966</strain>
    </source>
</reference>
<dbReference type="AlphaFoldDB" id="A0A9N8Z5Z9"/>
<dbReference type="Pfam" id="PF13695">
    <property type="entry name" value="Zn_ribbon_3CxxC"/>
    <property type="match status" value="1"/>
</dbReference>
<evidence type="ECO:0000256" key="1">
    <source>
        <dbReference type="ARBA" id="ARBA00022723"/>
    </source>
</evidence>
<dbReference type="SMART" id="SM01328">
    <property type="entry name" value="zf-3CxxC"/>
    <property type="match status" value="1"/>
</dbReference>
<evidence type="ECO:0000256" key="2">
    <source>
        <dbReference type="ARBA" id="ARBA00022771"/>
    </source>
</evidence>
<feature type="region of interest" description="Disordered" evidence="4">
    <location>
        <begin position="68"/>
        <end position="97"/>
    </location>
</feature>
<dbReference type="GO" id="GO:0008270">
    <property type="term" value="F:zinc ion binding"/>
    <property type="evidence" value="ECO:0007669"/>
    <property type="project" value="UniProtKB-KW"/>
</dbReference>
<accession>A0A9N8Z5Z9</accession>
<dbReference type="EMBL" id="CAJVQA010000517">
    <property type="protein sequence ID" value="CAG8478679.1"/>
    <property type="molecule type" value="Genomic_DNA"/>
</dbReference>
<feature type="region of interest" description="Disordered" evidence="4">
    <location>
        <begin position="1"/>
        <end position="30"/>
    </location>
</feature>
<dbReference type="Proteomes" id="UP000789759">
    <property type="component" value="Unassembled WGS sequence"/>
</dbReference>
<evidence type="ECO:0000313" key="7">
    <source>
        <dbReference type="Proteomes" id="UP000789759"/>
    </source>
</evidence>
<evidence type="ECO:0000256" key="4">
    <source>
        <dbReference type="SAM" id="MobiDB-lite"/>
    </source>
</evidence>
<sequence>MGQSNSYNYDAEEDVTEVSPSQARRLDANTYRKPTLDYAKKNVLTENTQNTKPSWEKEMAASLPEISGSNHFQSSRFSSVKSGDFPSLPQQKLPQQKKVTTSIRHEEFPALPHTLKTTVVEKKENTNSFNKPFTKTIQSKKMTSLASGTVLLTESKKTTSFIYRELEYIQGRYKNKREQIIFYIIQNLCMYNDYKVCGYWECSECRGSLKPYSQESLENFLKMAPGQLYNSFVEFCRSDNCNRKHFITSFRMYSYLQPINLNEIPINEVILHLQWDKYYRVFGEWECTNCKNSWKSAYTWISLQKFIQQDLDLNSDDYCMQNCKRCKSDKSVIKLYKPLDKGESNKHKRHLCAKCISGDYCCETGDYLGKKYEQ</sequence>
<name>A0A9N8Z5Z9_9GLOM</name>
<keyword evidence="7" id="KW-1185">Reference proteome</keyword>
<keyword evidence="3" id="KW-0862">Zinc</keyword>